<dbReference type="InterPro" id="IPR011330">
    <property type="entry name" value="Glyco_hydro/deAcase_b/a-brl"/>
</dbReference>
<dbReference type="Gene3D" id="3.20.20.370">
    <property type="entry name" value="Glycoside hydrolase/deacetylase"/>
    <property type="match status" value="1"/>
</dbReference>
<dbReference type="PANTHER" id="PTHR10587">
    <property type="entry name" value="GLYCOSYL TRANSFERASE-RELATED"/>
    <property type="match status" value="1"/>
</dbReference>
<evidence type="ECO:0000313" key="4">
    <source>
        <dbReference type="EMBL" id="PSR55672.1"/>
    </source>
</evidence>
<evidence type="ECO:0000256" key="2">
    <source>
        <dbReference type="ARBA" id="ARBA00022801"/>
    </source>
</evidence>
<evidence type="ECO:0000259" key="3">
    <source>
        <dbReference type="PROSITE" id="PS51677"/>
    </source>
</evidence>
<accession>A0A2T2YJJ6</accession>
<dbReference type="Pfam" id="PF01522">
    <property type="entry name" value="Polysacc_deac_1"/>
    <property type="match status" value="1"/>
</dbReference>
<protein>
    <submittedName>
        <fullName evidence="4">Polysaccharide deacetylase family protein</fullName>
    </submittedName>
</protein>
<organism evidence="4 5">
    <name type="scientific">Adhaeribacter arboris</name>
    <dbReference type="NCBI Taxonomy" id="2072846"/>
    <lineage>
        <taxon>Bacteria</taxon>
        <taxon>Pseudomonadati</taxon>
        <taxon>Bacteroidota</taxon>
        <taxon>Cytophagia</taxon>
        <taxon>Cytophagales</taxon>
        <taxon>Hymenobacteraceae</taxon>
        <taxon>Adhaeribacter</taxon>
    </lineage>
</organism>
<dbReference type="InterPro" id="IPR050248">
    <property type="entry name" value="Polysacc_deacetylase_ArnD"/>
</dbReference>
<dbReference type="EMBL" id="PYFT01000001">
    <property type="protein sequence ID" value="PSR55672.1"/>
    <property type="molecule type" value="Genomic_DNA"/>
</dbReference>
<dbReference type="Proteomes" id="UP000240357">
    <property type="component" value="Unassembled WGS sequence"/>
</dbReference>
<dbReference type="RefSeq" id="WP_106931853.1">
    <property type="nucleotide sequence ID" value="NZ_PYFT01000001.1"/>
</dbReference>
<keyword evidence="5" id="KW-1185">Reference proteome</keyword>
<evidence type="ECO:0000256" key="1">
    <source>
        <dbReference type="ARBA" id="ARBA00022723"/>
    </source>
</evidence>
<evidence type="ECO:0000313" key="5">
    <source>
        <dbReference type="Proteomes" id="UP000240357"/>
    </source>
</evidence>
<reference evidence="4 5" key="1">
    <citation type="submission" date="2018-03" db="EMBL/GenBank/DDBJ databases">
        <title>Adhaeribacter sp. HMF7605 Genome sequencing and assembly.</title>
        <authorList>
            <person name="Kang H."/>
            <person name="Kang J."/>
            <person name="Cha I."/>
            <person name="Kim H."/>
            <person name="Joh K."/>
        </authorList>
    </citation>
    <scope>NUCLEOTIDE SEQUENCE [LARGE SCALE GENOMIC DNA]</scope>
    <source>
        <strain evidence="4 5">HMF7605</strain>
    </source>
</reference>
<dbReference type="GO" id="GO:0016810">
    <property type="term" value="F:hydrolase activity, acting on carbon-nitrogen (but not peptide) bonds"/>
    <property type="evidence" value="ECO:0007669"/>
    <property type="project" value="InterPro"/>
</dbReference>
<gene>
    <name evidence="4" type="ORF">AHMF7605_20265</name>
</gene>
<dbReference type="GO" id="GO:0005975">
    <property type="term" value="P:carbohydrate metabolic process"/>
    <property type="evidence" value="ECO:0007669"/>
    <property type="project" value="InterPro"/>
</dbReference>
<feature type="domain" description="NodB homology" evidence="3">
    <location>
        <begin position="26"/>
        <end position="207"/>
    </location>
</feature>
<dbReference type="CDD" id="cd10917">
    <property type="entry name" value="CE4_NodB_like_6s_7s"/>
    <property type="match status" value="1"/>
</dbReference>
<keyword evidence="2" id="KW-0378">Hydrolase</keyword>
<name>A0A2T2YJJ6_9BACT</name>
<dbReference type="PROSITE" id="PS51677">
    <property type="entry name" value="NODB"/>
    <property type="match status" value="1"/>
</dbReference>
<sequence>MRIFRTPALLRYLFPEYIWRKTISGKNIYLTFDDGPVPEVTEFVLQQLSVYQAKATFFCVGENISRYPEIARNIVEQGHYLANHTYNHLRGWATETNTYVQNIALCQDQIEKYQPKREPSLFRPPYGRIRRKQFNEIKSAYRVIMWDILTYDFDNTLSPEVGLQRILKQTTAGSVVVFHDSVKAFPNLQYLLPRFLRYFAGLGYSFNTL</sequence>
<dbReference type="InterPro" id="IPR002509">
    <property type="entry name" value="NODB_dom"/>
</dbReference>
<comment type="caution">
    <text evidence="4">The sequence shown here is derived from an EMBL/GenBank/DDBJ whole genome shotgun (WGS) entry which is preliminary data.</text>
</comment>
<dbReference type="GO" id="GO:0046872">
    <property type="term" value="F:metal ion binding"/>
    <property type="evidence" value="ECO:0007669"/>
    <property type="project" value="UniProtKB-KW"/>
</dbReference>
<proteinExistence type="predicted"/>
<keyword evidence="1" id="KW-0479">Metal-binding</keyword>
<dbReference type="GO" id="GO:0016020">
    <property type="term" value="C:membrane"/>
    <property type="evidence" value="ECO:0007669"/>
    <property type="project" value="TreeGrafter"/>
</dbReference>
<dbReference type="SUPFAM" id="SSF88713">
    <property type="entry name" value="Glycoside hydrolase/deacetylase"/>
    <property type="match status" value="1"/>
</dbReference>
<dbReference type="OrthoDB" id="9812065at2"/>
<dbReference type="PANTHER" id="PTHR10587:SF133">
    <property type="entry name" value="CHITIN DEACETYLASE 1-RELATED"/>
    <property type="match status" value="1"/>
</dbReference>
<dbReference type="AlphaFoldDB" id="A0A2T2YJJ6"/>